<reference evidence="1 2" key="1">
    <citation type="submission" date="2016-08" db="EMBL/GenBank/DDBJ databases">
        <title>Genome sequencing of Paenibacillus sp. TI45-13ar, isolated from Korean traditional nuruk.</title>
        <authorList>
            <person name="Kim S.-J."/>
        </authorList>
    </citation>
    <scope>NUCLEOTIDE SEQUENCE [LARGE SCALE GENOMIC DNA]</scope>
    <source>
        <strain evidence="1 2">TI45-13ar</strain>
    </source>
</reference>
<name>A0A1E3L3B7_9BACL</name>
<dbReference type="PATRIC" id="fig|1886670.3.peg.2276"/>
<dbReference type="AlphaFoldDB" id="A0A1E3L3B7"/>
<evidence type="ECO:0000313" key="2">
    <source>
        <dbReference type="Proteomes" id="UP000094578"/>
    </source>
</evidence>
<sequence length="135" mass="15832">MYNNEVGRTKRTTFTSEGDKMNLLDHNESKKKMAQLYNEVSKELFGYGTTLLRVTVEDHIITFQARHRRSPRSAALEGEDPALKQEVDFRLSTVYKRKFREKLEQELQLNIEAILRDYDASTQWAFTNVVLTENQ</sequence>
<evidence type="ECO:0008006" key="3">
    <source>
        <dbReference type="Google" id="ProtNLM"/>
    </source>
</evidence>
<gene>
    <name evidence="1" type="ORF">PTI45_02236</name>
</gene>
<keyword evidence="2" id="KW-1185">Reference proteome</keyword>
<organism evidence="1 2">
    <name type="scientific">Paenibacillus nuruki</name>
    <dbReference type="NCBI Taxonomy" id="1886670"/>
    <lineage>
        <taxon>Bacteria</taxon>
        <taxon>Bacillati</taxon>
        <taxon>Bacillota</taxon>
        <taxon>Bacilli</taxon>
        <taxon>Bacillales</taxon>
        <taxon>Paenibacillaceae</taxon>
        <taxon>Paenibacillus</taxon>
    </lineage>
</organism>
<proteinExistence type="predicted"/>
<accession>A0A1E3L3B7</accession>
<dbReference type="Proteomes" id="UP000094578">
    <property type="component" value="Unassembled WGS sequence"/>
</dbReference>
<protein>
    <recommendedName>
        <fullName evidence="3">Na+-translocating membrane potential-generating system MpsC domain-containing protein</fullName>
    </recommendedName>
</protein>
<dbReference type="EMBL" id="MDER01000039">
    <property type="protein sequence ID" value="ODP28246.1"/>
    <property type="molecule type" value="Genomic_DNA"/>
</dbReference>
<evidence type="ECO:0000313" key="1">
    <source>
        <dbReference type="EMBL" id="ODP28246.1"/>
    </source>
</evidence>
<dbReference type="STRING" id="1886670.PTI45_02236"/>
<comment type="caution">
    <text evidence="1">The sequence shown here is derived from an EMBL/GenBank/DDBJ whole genome shotgun (WGS) entry which is preliminary data.</text>
</comment>